<accession>A0AAV5KWX8</accession>
<feature type="region of interest" description="Disordered" evidence="1">
    <location>
        <begin position="17"/>
        <end position="39"/>
    </location>
</feature>
<evidence type="ECO:0000313" key="3">
    <source>
        <dbReference type="Proteomes" id="UP001054252"/>
    </source>
</evidence>
<protein>
    <submittedName>
        <fullName evidence="2">Uncharacterized protein</fullName>
    </submittedName>
</protein>
<name>A0AAV5KWX8_9ROSI</name>
<dbReference type="AlphaFoldDB" id="A0AAV5KWX8"/>
<dbReference type="Proteomes" id="UP001054252">
    <property type="component" value="Unassembled WGS sequence"/>
</dbReference>
<keyword evidence="3" id="KW-1185">Reference proteome</keyword>
<sequence>MLYVQGSNIHIASLDQERKHDAPHWRNPNHNIKHLNNYH</sequence>
<comment type="caution">
    <text evidence="2">The sequence shown here is derived from an EMBL/GenBank/DDBJ whole genome shotgun (WGS) entry which is preliminary data.</text>
</comment>
<reference evidence="2 3" key="1">
    <citation type="journal article" date="2021" name="Commun. Biol.">
        <title>The genome of Shorea leprosula (Dipterocarpaceae) highlights the ecological relevance of drought in aseasonal tropical rainforests.</title>
        <authorList>
            <person name="Ng K.K.S."/>
            <person name="Kobayashi M.J."/>
            <person name="Fawcett J.A."/>
            <person name="Hatakeyama M."/>
            <person name="Paape T."/>
            <person name="Ng C.H."/>
            <person name="Ang C.C."/>
            <person name="Tnah L.H."/>
            <person name="Lee C.T."/>
            <person name="Nishiyama T."/>
            <person name="Sese J."/>
            <person name="O'Brien M.J."/>
            <person name="Copetti D."/>
            <person name="Mohd Noor M.I."/>
            <person name="Ong R.C."/>
            <person name="Putra M."/>
            <person name="Sireger I.Z."/>
            <person name="Indrioko S."/>
            <person name="Kosugi Y."/>
            <person name="Izuno A."/>
            <person name="Isagi Y."/>
            <person name="Lee S.L."/>
            <person name="Shimizu K.K."/>
        </authorList>
    </citation>
    <scope>NUCLEOTIDE SEQUENCE [LARGE SCALE GENOMIC DNA]</scope>
    <source>
        <strain evidence="2">214</strain>
    </source>
</reference>
<proteinExistence type="predicted"/>
<gene>
    <name evidence="2" type="ORF">SLEP1_g38144</name>
</gene>
<evidence type="ECO:0000256" key="1">
    <source>
        <dbReference type="SAM" id="MobiDB-lite"/>
    </source>
</evidence>
<organism evidence="2 3">
    <name type="scientific">Rubroshorea leprosula</name>
    <dbReference type="NCBI Taxonomy" id="152421"/>
    <lineage>
        <taxon>Eukaryota</taxon>
        <taxon>Viridiplantae</taxon>
        <taxon>Streptophyta</taxon>
        <taxon>Embryophyta</taxon>
        <taxon>Tracheophyta</taxon>
        <taxon>Spermatophyta</taxon>
        <taxon>Magnoliopsida</taxon>
        <taxon>eudicotyledons</taxon>
        <taxon>Gunneridae</taxon>
        <taxon>Pentapetalae</taxon>
        <taxon>rosids</taxon>
        <taxon>malvids</taxon>
        <taxon>Malvales</taxon>
        <taxon>Dipterocarpaceae</taxon>
        <taxon>Rubroshorea</taxon>
    </lineage>
</organism>
<evidence type="ECO:0000313" key="2">
    <source>
        <dbReference type="EMBL" id="GKV29196.1"/>
    </source>
</evidence>
<dbReference type="EMBL" id="BPVZ01000082">
    <property type="protein sequence ID" value="GKV29196.1"/>
    <property type="molecule type" value="Genomic_DNA"/>
</dbReference>